<reference evidence="1 2" key="1">
    <citation type="journal article" date="2018" name="Biotechnol. Biofuels">
        <title>Integrative visual omics of the white-rot fungus Polyporus brumalis exposes the biotechnological potential of its oxidative enzymes for delignifying raw plant biomass.</title>
        <authorList>
            <person name="Miyauchi S."/>
            <person name="Rancon A."/>
            <person name="Drula E."/>
            <person name="Hage H."/>
            <person name="Chaduli D."/>
            <person name="Favel A."/>
            <person name="Grisel S."/>
            <person name="Henrissat B."/>
            <person name="Herpoel-Gimbert I."/>
            <person name="Ruiz-Duenas F.J."/>
            <person name="Chevret D."/>
            <person name="Hainaut M."/>
            <person name="Lin J."/>
            <person name="Wang M."/>
            <person name="Pangilinan J."/>
            <person name="Lipzen A."/>
            <person name="Lesage-Meessen L."/>
            <person name="Navarro D."/>
            <person name="Riley R."/>
            <person name="Grigoriev I.V."/>
            <person name="Zhou S."/>
            <person name="Raouche S."/>
            <person name="Rosso M.N."/>
        </authorList>
    </citation>
    <scope>NUCLEOTIDE SEQUENCE [LARGE SCALE GENOMIC DNA]</scope>
    <source>
        <strain evidence="1 2">BRFM 1820</strain>
    </source>
</reference>
<keyword evidence="2" id="KW-1185">Reference proteome</keyword>
<dbReference type="Proteomes" id="UP000256964">
    <property type="component" value="Unassembled WGS sequence"/>
</dbReference>
<organism evidence="1 2">
    <name type="scientific">Lentinus brumalis</name>
    <dbReference type="NCBI Taxonomy" id="2498619"/>
    <lineage>
        <taxon>Eukaryota</taxon>
        <taxon>Fungi</taxon>
        <taxon>Dikarya</taxon>
        <taxon>Basidiomycota</taxon>
        <taxon>Agaricomycotina</taxon>
        <taxon>Agaricomycetes</taxon>
        <taxon>Polyporales</taxon>
        <taxon>Polyporaceae</taxon>
        <taxon>Lentinus</taxon>
    </lineage>
</organism>
<name>A0A371D2B9_9APHY</name>
<gene>
    <name evidence="1" type="ORF">OH76DRAFT_1420071</name>
</gene>
<proteinExistence type="predicted"/>
<sequence>MPSPNPVPMVRSTLIPSPSRANPLLLIARWKGLLRPSSGVRLRHAYTLTIWPDEPIVIGKTVKILAAAPISHHLPQSPPNQYDTYDPHIVGRVTAVWRLEDGVAVARIVNICGGNMVEEVELEFPYPLQKGCRPERRASGKEIAETTAEEALDPITCVRPMPAERECRGGDCFLGRNYEDAHVS</sequence>
<evidence type="ECO:0000313" key="2">
    <source>
        <dbReference type="Proteomes" id="UP000256964"/>
    </source>
</evidence>
<evidence type="ECO:0000313" key="1">
    <source>
        <dbReference type="EMBL" id="RDX46663.1"/>
    </source>
</evidence>
<accession>A0A371D2B9</accession>
<dbReference type="AlphaFoldDB" id="A0A371D2B9"/>
<protein>
    <submittedName>
        <fullName evidence="1">Uncharacterized protein</fullName>
    </submittedName>
</protein>
<dbReference type="OrthoDB" id="2754286at2759"/>
<dbReference type="EMBL" id="KZ857425">
    <property type="protein sequence ID" value="RDX46663.1"/>
    <property type="molecule type" value="Genomic_DNA"/>
</dbReference>